<dbReference type="InterPro" id="IPR015300">
    <property type="entry name" value="DNA-bd_pseudobarrel_sf"/>
</dbReference>
<dbReference type="SUPFAM" id="SSF101936">
    <property type="entry name" value="DNA-binding pseudobarrel domain"/>
    <property type="match status" value="1"/>
</dbReference>
<proteinExistence type="predicted"/>
<feature type="domain" description="TF-B3" evidence="6">
    <location>
        <begin position="96"/>
        <end position="160"/>
    </location>
</feature>
<keyword evidence="3" id="KW-0238">DNA-binding</keyword>
<dbReference type="PANTHER" id="PTHR46245:SF19">
    <property type="entry name" value="TF-B3 DOMAIN-CONTAINING PROTEIN"/>
    <property type="match status" value="1"/>
</dbReference>
<evidence type="ECO:0000313" key="8">
    <source>
        <dbReference type="Proteomes" id="UP001188597"/>
    </source>
</evidence>
<evidence type="ECO:0000313" key="7">
    <source>
        <dbReference type="EMBL" id="KAK3010946.1"/>
    </source>
</evidence>
<evidence type="ECO:0000259" key="6">
    <source>
        <dbReference type="PROSITE" id="PS50863"/>
    </source>
</evidence>
<comment type="caution">
    <text evidence="7">The sequence shown here is derived from an EMBL/GenBank/DDBJ whole genome shotgun (WGS) entry which is preliminary data.</text>
</comment>
<dbReference type="EMBL" id="JAVXUP010001494">
    <property type="protein sequence ID" value="KAK3010946.1"/>
    <property type="molecule type" value="Genomic_DNA"/>
</dbReference>
<evidence type="ECO:0000256" key="1">
    <source>
        <dbReference type="ARBA" id="ARBA00004123"/>
    </source>
</evidence>
<dbReference type="SMART" id="SM01019">
    <property type="entry name" value="B3"/>
    <property type="match status" value="1"/>
</dbReference>
<dbReference type="PROSITE" id="PS50863">
    <property type="entry name" value="B3"/>
    <property type="match status" value="1"/>
</dbReference>
<evidence type="ECO:0000256" key="5">
    <source>
        <dbReference type="ARBA" id="ARBA00023242"/>
    </source>
</evidence>
<dbReference type="PANTHER" id="PTHR46245">
    <property type="entry name" value="B3 DOMAIN-CONTAINING PROTEIN OS07G0563300"/>
    <property type="match status" value="1"/>
</dbReference>
<reference evidence="7" key="1">
    <citation type="submission" date="2022-12" db="EMBL/GenBank/DDBJ databases">
        <title>Draft genome assemblies for two species of Escallonia (Escalloniales).</title>
        <authorList>
            <person name="Chanderbali A."/>
            <person name="Dervinis C."/>
            <person name="Anghel I."/>
            <person name="Soltis D."/>
            <person name="Soltis P."/>
            <person name="Zapata F."/>
        </authorList>
    </citation>
    <scope>NUCLEOTIDE SEQUENCE</scope>
    <source>
        <strain evidence="7">UCBG64.0493</strain>
        <tissue evidence="7">Leaf</tissue>
    </source>
</reference>
<sequence>MASSSRQSCFQCEDASSAEFRNGWRLRSGEFAQLCQRCASVFEEGRFCETFHSNDDGWRDCESCGKARNRCLSLESQTANGEPQGDVVIEPHGFPIKVQDTEGKEWEFHFRYWPNCGSKMYVLEGLRDYMISMNWQPGDIVTFYRMEPEGKLIMGLRKTSVGAPPHE</sequence>
<dbReference type="CDD" id="cd10017">
    <property type="entry name" value="B3_DNA"/>
    <property type="match status" value="1"/>
</dbReference>
<name>A0AA88VL32_9ASTE</name>
<keyword evidence="4" id="KW-0804">Transcription</keyword>
<keyword evidence="2" id="KW-0805">Transcription regulation</keyword>
<keyword evidence="5" id="KW-0539">Nucleus</keyword>
<gene>
    <name evidence="7" type="ORF">RJ639_011842</name>
</gene>
<dbReference type="AlphaFoldDB" id="A0AA88VL32"/>
<dbReference type="Proteomes" id="UP001188597">
    <property type="component" value="Unassembled WGS sequence"/>
</dbReference>
<evidence type="ECO:0000256" key="3">
    <source>
        <dbReference type="ARBA" id="ARBA00023125"/>
    </source>
</evidence>
<dbReference type="Gene3D" id="2.40.330.10">
    <property type="entry name" value="DNA-binding pseudobarrel domain"/>
    <property type="match status" value="1"/>
</dbReference>
<dbReference type="GO" id="GO:0005634">
    <property type="term" value="C:nucleus"/>
    <property type="evidence" value="ECO:0007669"/>
    <property type="project" value="UniProtKB-SubCell"/>
</dbReference>
<dbReference type="Pfam" id="PF02362">
    <property type="entry name" value="B3"/>
    <property type="match status" value="1"/>
</dbReference>
<dbReference type="InterPro" id="IPR003340">
    <property type="entry name" value="B3_DNA-bd"/>
</dbReference>
<organism evidence="7 8">
    <name type="scientific">Escallonia herrerae</name>
    <dbReference type="NCBI Taxonomy" id="1293975"/>
    <lineage>
        <taxon>Eukaryota</taxon>
        <taxon>Viridiplantae</taxon>
        <taxon>Streptophyta</taxon>
        <taxon>Embryophyta</taxon>
        <taxon>Tracheophyta</taxon>
        <taxon>Spermatophyta</taxon>
        <taxon>Magnoliopsida</taxon>
        <taxon>eudicotyledons</taxon>
        <taxon>Gunneridae</taxon>
        <taxon>Pentapetalae</taxon>
        <taxon>asterids</taxon>
        <taxon>campanulids</taxon>
        <taxon>Escalloniales</taxon>
        <taxon>Escalloniaceae</taxon>
        <taxon>Escallonia</taxon>
    </lineage>
</organism>
<comment type="subcellular location">
    <subcellularLocation>
        <location evidence="1">Nucleus</location>
    </subcellularLocation>
</comment>
<dbReference type="GO" id="GO:0003677">
    <property type="term" value="F:DNA binding"/>
    <property type="evidence" value="ECO:0007669"/>
    <property type="project" value="UniProtKB-KW"/>
</dbReference>
<evidence type="ECO:0000256" key="4">
    <source>
        <dbReference type="ARBA" id="ARBA00023163"/>
    </source>
</evidence>
<feature type="non-terminal residue" evidence="7">
    <location>
        <position position="1"/>
    </location>
</feature>
<accession>A0AA88VL32</accession>
<keyword evidence="8" id="KW-1185">Reference proteome</keyword>
<protein>
    <recommendedName>
        <fullName evidence="6">TF-B3 domain-containing protein</fullName>
    </recommendedName>
</protein>
<evidence type="ECO:0000256" key="2">
    <source>
        <dbReference type="ARBA" id="ARBA00023015"/>
    </source>
</evidence>